<dbReference type="Gene3D" id="3.90.1150.200">
    <property type="match status" value="1"/>
</dbReference>
<dbReference type="OrthoDB" id="670608at2"/>
<dbReference type="SUPFAM" id="SSF159888">
    <property type="entry name" value="YdhG-like"/>
    <property type="match status" value="1"/>
</dbReference>
<dbReference type="AlphaFoldDB" id="A0A1N6RVB8"/>
<organism evidence="2 3">
    <name type="scientific">Maribacter ulvicola</name>
    <dbReference type="NCBI Taxonomy" id="228959"/>
    <lineage>
        <taxon>Bacteria</taxon>
        <taxon>Pseudomonadati</taxon>
        <taxon>Bacteroidota</taxon>
        <taxon>Flavobacteriia</taxon>
        <taxon>Flavobacteriales</taxon>
        <taxon>Flavobacteriaceae</taxon>
        <taxon>Maribacter</taxon>
    </lineage>
</organism>
<dbReference type="EMBL" id="FTMA01000001">
    <property type="protein sequence ID" value="SIQ32793.1"/>
    <property type="molecule type" value="Genomic_DNA"/>
</dbReference>
<proteinExistence type="predicted"/>
<feature type="domain" description="YdhG-like" evidence="1">
    <location>
        <begin position="17"/>
        <end position="107"/>
    </location>
</feature>
<dbReference type="STRING" id="228959.SAMN05421797_1011413"/>
<sequence length="110" mass="12892">MIEEVNGYIENSTDNNKEVLNVLRALIYELVPSVNEQYKWSRPVYATEKDFCYLKTTKKAVTLGFFEFGKIKTNCHLIEGTGKTMRHIKIKNVEEIEKFDINKMIKEVLK</sequence>
<reference evidence="3" key="1">
    <citation type="submission" date="2017-01" db="EMBL/GenBank/DDBJ databases">
        <authorList>
            <person name="Varghese N."/>
            <person name="Submissions S."/>
        </authorList>
    </citation>
    <scope>NUCLEOTIDE SEQUENCE [LARGE SCALE GENOMIC DNA]</scope>
    <source>
        <strain evidence="3">DSM 15366</strain>
    </source>
</reference>
<dbReference type="Pfam" id="PF08818">
    <property type="entry name" value="DUF1801"/>
    <property type="match status" value="1"/>
</dbReference>
<accession>A0A1N6RVB8</accession>
<evidence type="ECO:0000313" key="3">
    <source>
        <dbReference type="Proteomes" id="UP000186953"/>
    </source>
</evidence>
<keyword evidence="3" id="KW-1185">Reference proteome</keyword>
<name>A0A1N6RVB8_9FLAO</name>
<dbReference type="RefSeq" id="WP_076547613.1">
    <property type="nucleotide sequence ID" value="NZ_FTMA01000001.1"/>
</dbReference>
<gene>
    <name evidence="2" type="ORF">SAMN05421797_1011413</name>
</gene>
<dbReference type="Proteomes" id="UP000186953">
    <property type="component" value="Unassembled WGS sequence"/>
</dbReference>
<evidence type="ECO:0000313" key="2">
    <source>
        <dbReference type="EMBL" id="SIQ32793.1"/>
    </source>
</evidence>
<protein>
    <recommendedName>
        <fullName evidence="1">YdhG-like domain-containing protein</fullName>
    </recommendedName>
</protein>
<evidence type="ECO:0000259" key="1">
    <source>
        <dbReference type="Pfam" id="PF08818"/>
    </source>
</evidence>
<dbReference type="InterPro" id="IPR014922">
    <property type="entry name" value="YdhG-like"/>
</dbReference>